<evidence type="ECO:0000256" key="1">
    <source>
        <dbReference type="ARBA" id="ARBA00022837"/>
    </source>
</evidence>
<dbReference type="PROSITE" id="PS50086">
    <property type="entry name" value="TBC_RABGAP"/>
    <property type="match status" value="1"/>
</dbReference>
<feature type="domain" description="Rab-GAP TBC" evidence="3">
    <location>
        <begin position="244"/>
        <end position="498"/>
    </location>
</feature>
<dbReference type="InterPro" id="IPR002048">
    <property type="entry name" value="EF_hand_dom"/>
</dbReference>
<dbReference type="InterPro" id="IPR011992">
    <property type="entry name" value="EF-hand-dom_pair"/>
</dbReference>
<name>A0A8H3CPH0_9AGAM</name>
<dbReference type="InterPro" id="IPR052974">
    <property type="entry name" value="GH79_Enzymes"/>
</dbReference>
<accession>A0A8H3CPH0</accession>
<dbReference type="SMART" id="SM00164">
    <property type="entry name" value="TBC"/>
    <property type="match status" value="1"/>
</dbReference>
<dbReference type="PANTHER" id="PTHR36183">
    <property type="entry name" value="BETA-GLUCURONIDASE"/>
    <property type="match status" value="1"/>
</dbReference>
<dbReference type="InterPro" id="IPR000195">
    <property type="entry name" value="Rab-GAP-TBC_dom"/>
</dbReference>
<dbReference type="EMBL" id="CAJMXA010003125">
    <property type="protein sequence ID" value="CAE6491522.1"/>
    <property type="molecule type" value="Genomic_DNA"/>
</dbReference>
<keyword evidence="2" id="KW-1133">Transmembrane helix</keyword>
<dbReference type="Gene3D" id="1.10.8.270">
    <property type="entry name" value="putative rabgap domain of human tbc1 domain family member 14 like domains"/>
    <property type="match status" value="1"/>
</dbReference>
<evidence type="ECO:0000313" key="6">
    <source>
        <dbReference type="Proteomes" id="UP000663853"/>
    </source>
</evidence>
<keyword evidence="2" id="KW-0472">Membrane</keyword>
<dbReference type="InterPro" id="IPR017853">
    <property type="entry name" value="GH"/>
</dbReference>
<dbReference type="Pfam" id="PF16862">
    <property type="entry name" value="Glyco_hydro_79C"/>
    <property type="match status" value="1"/>
</dbReference>
<dbReference type="SUPFAM" id="SSF51445">
    <property type="entry name" value="(Trans)glycosidases"/>
    <property type="match status" value="1"/>
</dbReference>
<dbReference type="SUPFAM" id="SSF47473">
    <property type="entry name" value="EF-hand"/>
    <property type="match status" value="1"/>
</dbReference>
<comment type="caution">
    <text evidence="5">The sequence shown here is derived from an EMBL/GenBank/DDBJ whole genome shotgun (WGS) entry which is preliminary data.</text>
</comment>
<dbReference type="SUPFAM" id="SSF47923">
    <property type="entry name" value="Ypt/Rab-GAP domain of gyp1p"/>
    <property type="match status" value="2"/>
</dbReference>
<sequence length="1383" mass="152417">MSGVISTQLRTHKDPTKDDINRLFFSLPAAGACGPLEEGLEQVDISAVLTLHGQEDSFAGTLYLLPPFLSFASLDRKSVQFTIPLTTIRRVERLSSRAGVFALSLTVWHGMKIIIQLTSLRPTADAFCNHLRDALKVQLQSGQMKTLKTFVKTCYSESALLSSSTFAENEREDGSFIANEERGAGDESTPQFLGGLGLIHKFPGDAKKLREGSKLKLWKDYMRVHGRNLTLLRYPQATRLIQVGLPNRLRGELWETLSGSLYLRFNNPGVYQTLLADNAGRVSTSTEEIEKDLNRSLPEYPAYQTEEGIDTLRRVLTAYSWKNPELGYCQAMNILTAAILIVASLPWFLSLYINSMPLIFAFRIVDCFFAMGPKVLFQVGLAILKVNGEKLLKVEDDGAFISVMRNYFASLDQSAHPDHPDQRTRAITNFQELLLVAFREFSTITDATIIAERKRFRTEIVTGVESFAKRAAVRNLSTFGKFTRDEVGGVYDVLFKAVLVCPPDSISSLPVGEERPETRIGMNTFKVFLGDVASWARDERVVSNGFIERVQREVADHDLIGRIFYYWDRQARGALSLQDLVLGLDEVMHNDLMGNIQWFFTLHDKDKDGVLTKDELLQLSESLLFIFRNEPGDAYLGAVSRFMTNAFEFGDALLPAALGTEDGAGTPTIAANVPYLNLATFRMVVLADEILESFFESDLTASFRLEPVPEVQVPQPKTGFLGGLMSALVTDDNLKIFNRFADEVGKTIGKHQVVSKPSIGKMNHVVALQEPKARESLLTAPMREKQLKGSPSMSSVSITEKPSETLAELASLSITPSTSAPATLAVPATPVVVPPKDEPAPPPSPNPLNPLALVNERTKFAIDEAKEEEEDLDDLDAVAAEDGLLDEVDAFLEEHDAGLSAAEKDAAKDPAFWMEFFGNSSHPNNLSFQLIKHVADRTGISPWIRPGGVTQDSSLFDAKFGEPVREVSTSGGIYRTTYGPEYFKSFSNFAPSTKFTVTLNLGNDTLSIALDQAKAAYRYLKPEQIWAFELGNEPGNYKATQRNLSTWGADPYVKQWQNWTDAIDAAIPLKQPRWWGGSDGTTDDPNTVAIQTDLITSRGVTGKKVKEFSQHMYQYSSCRPASNARAIVPNIMNHTNITSFVDILRSKIEAANSVGSDFVVGEFNSVSCSGKVNITDTFGQALWALDTSLYSASINVSRVYLHQGATLVFQSDNQENVPGVNGTPGFSSYSLWYPRDSELRGRARANPSYVSQLMLSEIVGKSRASQIVHLLPPANVSADRFAAYGVYERKKLAKIALINFSIFNKTDASGEAPGIRVHIGGGGSRASRLKRMTAPGLDEKNADLVTWAGQAYTNGSAVGGLKLEPVINNTVWIRDSEAVLIDL</sequence>
<dbReference type="InterPro" id="IPR031728">
    <property type="entry name" value="GlcAase_C"/>
</dbReference>
<feature type="domain" description="EF-hand" evidence="4">
    <location>
        <begin position="591"/>
        <end position="626"/>
    </location>
</feature>
<evidence type="ECO:0000259" key="4">
    <source>
        <dbReference type="PROSITE" id="PS50222"/>
    </source>
</evidence>
<evidence type="ECO:0000256" key="2">
    <source>
        <dbReference type="SAM" id="Phobius"/>
    </source>
</evidence>
<dbReference type="InterPro" id="IPR018247">
    <property type="entry name" value="EF_Hand_1_Ca_BS"/>
</dbReference>
<dbReference type="Gene3D" id="1.10.238.10">
    <property type="entry name" value="EF-hand"/>
    <property type="match status" value="1"/>
</dbReference>
<organism evidence="5 6">
    <name type="scientific">Rhizoctonia solani</name>
    <dbReference type="NCBI Taxonomy" id="456999"/>
    <lineage>
        <taxon>Eukaryota</taxon>
        <taxon>Fungi</taxon>
        <taxon>Dikarya</taxon>
        <taxon>Basidiomycota</taxon>
        <taxon>Agaricomycotina</taxon>
        <taxon>Agaricomycetes</taxon>
        <taxon>Cantharellales</taxon>
        <taxon>Ceratobasidiaceae</taxon>
        <taxon>Rhizoctonia</taxon>
    </lineage>
</organism>
<keyword evidence="2" id="KW-0812">Transmembrane</keyword>
<dbReference type="GO" id="GO:0005509">
    <property type="term" value="F:calcium ion binding"/>
    <property type="evidence" value="ECO:0007669"/>
    <property type="project" value="InterPro"/>
</dbReference>
<dbReference type="PROSITE" id="PS50222">
    <property type="entry name" value="EF_HAND_2"/>
    <property type="match status" value="1"/>
</dbReference>
<proteinExistence type="predicted"/>
<feature type="transmembrane region" description="Helical" evidence="2">
    <location>
        <begin position="332"/>
        <end position="353"/>
    </location>
</feature>
<gene>
    <name evidence="5" type="ORF">RDB_LOCUS101794</name>
</gene>
<evidence type="ECO:0000259" key="3">
    <source>
        <dbReference type="PROSITE" id="PS50086"/>
    </source>
</evidence>
<reference evidence="5" key="1">
    <citation type="submission" date="2021-01" db="EMBL/GenBank/DDBJ databases">
        <authorList>
            <person name="Kaushik A."/>
        </authorList>
    </citation>
    <scope>NUCLEOTIDE SEQUENCE</scope>
    <source>
        <strain evidence="5">AG6-10EEA</strain>
    </source>
</reference>
<feature type="transmembrane region" description="Helical" evidence="2">
    <location>
        <begin position="360"/>
        <end position="384"/>
    </location>
</feature>
<dbReference type="Pfam" id="PF00566">
    <property type="entry name" value="RabGAP-TBC"/>
    <property type="match status" value="2"/>
</dbReference>
<dbReference type="InterPro" id="IPR035969">
    <property type="entry name" value="Rab-GAP_TBC_sf"/>
</dbReference>
<dbReference type="PROSITE" id="PS00018">
    <property type="entry name" value="EF_HAND_1"/>
    <property type="match status" value="1"/>
</dbReference>
<evidence type="ECO:0000313" key="5">
    <source>
        <dbReference type="EMBL" id="CAE6491522.1"/>
    </source>
</evidence>
<dbReference type="Proteomes" id="UP000663853">
    <property type="component" value="Unassembled WGS sequence"/>
</dbReference>
<dbReference type="Gene3D" id="3.20.20.80">
    <property type="entry name" value="Glycosidases"/>
    <property type="match status" value="1"/>
</dbReference>
<protein>
    <submittedName>
        <fullName evidence="5">Uncharacterized protein</fullName>
    </submittedName>
</protein>
<dbReference type="PANTHER" id="PTHR36183:SF2">
    <property type="entry name" value="BETA-GLUCURONIDASE C-TERMINAL DOMAIN-CONTAINING PROTEIN"/>
    <property type="match status" value="1"/>
</dbReference>
<keyword evidence="1" id="KW-0106">Calcium</keyword>